<dbReference type="InterPro" id="IPR038254">
    <property type="entry name" value="KIN17_WH-like_sf"/>
</dbReference>
<dbReference type="Gene3D" id="1.10.10.2030">
    <property type="entry name" value="DNA/RNA-binding protein Kin17, conserved domain"/>
    <property type="match status" value="1"/>
</dbReference>
<proteinExistence type="predicted"/>
<feature type="region of interest" description="Disordered" evidence="1">
    <location>
        <begin position="86"/>
        <end position="159"/>
    </location>
</feature>
<feature type="domain" description="DNA/RNA-binding protein Kin17 WH-like" evidence="2">
    <location>
        <begin position="3"/>
        <end position="116"/>
    </location>
</feature>
<dbReference type="OrthoDB" id="10341972at2759"/>
<dbReference type="InterPro" id="IPR019447">
    <property type="entry name" value="DNA/RNA-bd_Kin17_WH-like_dom"/>
</dbReference>
<evidence type="ECO:0000313" key="4">
    <source>
        <dbReference type="Proteomes" id="UP000434172"/>
    </source>
</evidence>
<dbReference type="Proteomes" id="UP000434172">
    <property type="component" value="Unassembled WGS sequence"/>
</dbReference>
<organism evidence="3 4">
    <name type="scientific">Colletotrichum asianum</name>
    <dbReference type="NCBI Taxonomy" id="702518"/>
    <lineage>
        <taxon>Eukaryota</taxon>
        <taxon>Fungi</taxon>
        <taxon>Dikarya</taxon>
        <taxon>Ascomycota</taxon>
        <taxon>Pezizomycotina</taxon>
        <taxon>Sordariomycetes</taxon>
        <taxon>Hypocreomycetidae</taxon>
        <taxon>Glomerellales</taxon>
        <taxon>Glomerellaceae</taxon>
        <taxon>Colletotrichum</taxon>
        <taxon>Colletotrichum gloeosporioides species complex</taxon>
    </lineage>
</organism>
<reference evidence="3 4" key="1">
    <citation type="submission" date="2019-12" db="EMBL/GenBank/DDBJ databases">
        <title>A genome sequence resource for the geographically widespread anthracnose pathogen Colletotrichum asianum.</title>
        <authorList>
            <person name="Meng Y."/>
        </authorList>
    </citation>
    <scope>NUCLEOTIDE SEQUENCE [LARGE SCALE GENOMIC DNA]</scope>
    <source>
        <strain evidence="3 4">ICMP 18580</strain>
    </source>
</reference>
<comment type="caution">
    <text evidence="3">The sequence shown here is derived from an EMBL/GenBank/DDBJ whole genome shotgun (WGS) entry which is preliminary data.</text>
</comment>
<evidence type="ECO:0000313" key="3">
    <source>
        <dbReference type="EMBL" id="KAF0332079.1"/>
    </source>
</evidence>
<dbReference type="SMART" id="SM01253">
    <property type="entry name" value="Kin17_mid"/>
    <property type="match status" value="1"/>
</dbReference>
<name>A0A8H3ZTK5_9PEZI</name>
<dbReference type="InterPro" id="IPR037321">
    <property type="entry name" value="KIN17-like"/>
</dbReference>
<sequence length="174" mass="20275">MEESWEFQNVFLELLRTKHQARRVSANEVYKTYTQNPQHPIIQPTQWKSLNEFVFWLGQEGLCTVDRKPDGLHIAYIAPIHRTPAAHEREERRRQHVHKNKVPRESSMRVSVNQAKDGSCPTPAGASAQFDFDQTVKPQLPIRSRTEHRQTSRTDPRSVVFEVHQVKKRTDGTL</sequence>
<dbReference type="EMBL" id="WOWK01000001">
    <property type="protein sequence ID" value="KAF0332079.1"/>
    <property type="molecule type" value="Genomic_DNA"/>
</dbReference>
<dbReference type="PANTHER" id="PTHR12805">
    <property type="entry name" value="KIN17 KIN, ANTIGENIC DETERMINANT OF RECA PROTEIN HOMOLOG"/>
    <property type="match status" value="1"/>
</dbReference>
<evidence type="ECO:0000256" key="1">
    <source>
        <dbReference type="SAM" id="MobiDB-lite"/>
    </source>
</evidence>
<dbReference type="GO" id="GO:0003690">
    <property type="term" value="F:double-stranded DNA binding"/>
    <property type="evidence" value="ECO:0007669"/>
    <property type="project" value="TreeGrafter"/>
</dbReference>
<feature type="compositionally biased region" description="Basic and acidic residues" evidence="1">
    <location>
        <begin position="144"/>
        <end position="156"/>
    </location>
</feature>
<dbReference type="Pfam" id="PF10357">
    <property type="entry name" value="WH_KIN17"/>
    <property type="match status" value="1"/>
</dbReference>
<accession>A0A8H3ZTK5</accession>
<dbReference type="GO" id="GO:0006260">
    <property type="term" value="P:DNA replication"/>
    <property type="evidence" value="ECO:0007669"/>
    <property type="project" value="TreeGrafter"/>
</dbReference>
<dbReference type="GO" id="GO:0006974">
    <property type="term" value="P:DNA damage response"/>
    <property type="evidence" value="ECO:0007669"/>
    <property type="project" value="TreeGrafter"/>
</dbReference>
<evidence type="ECO:0000259" key="2">
    <source>
        <dbReference type="SMART" id="SM01253"/>
    </source>
</evidence>
<dbReference type="AlphaFoldDB" id="A0A8H3ZTK5"/>
<keyword evidence="4" id="KW-1185">Reference proteome</keyword>
<dbReference type="GO" id="GO:0005634">
    <property type="term" value="C:nucleus"/>
    <property type="evidence" value="ECO:0007669"/>
    <property type="project" value="TreeGrafter"/>
</dbReference>
<protein>
    <submittedName>
        <fullName evidence="3">C2H2 finger domain-containing protein</fullName>
    </submittedName>
</protein>
<gene>
    <name evidence="3" type="ORF">GQ607_000095</name>
</gene>
<dbReference type="PANTHER" id="PTHR12805:SF0">
    <property type="entry name" value="DNA_RNA-BINDING PROTEIN KIN17"/>
    <property type="match status" value="1"/>
</dbReference>